<evidence type="ECO:0000313" key="8">
    <source>
        <dbReference type="EMBL" id="CAD7247900.1"/>
    </source>
</evidence>
<evidence type="ECO:0000259" key="7">
    <source>
        <dbReference type="Pfam" id="PF04116"/>
    </source>
</evidence>
<evidence type="ECO:0000313" key="9">
    <source>
        <dbReference type="Proteomes" id="UP000677054"/>
    </source>
</evidence>
<organism evidence="8">
    <name type="scientific">Darwinula stevensoni</name>
    <dbReference type="NCBI Taxonomy" id="69355"/>
    <lineage>
        <taxon>Eukaryota</taxon>
        <taxon>Metazoa</taxon>
        <taxon>Ecdysozoa</taxon>
        <taxon>Arthropoda</taxon>
        <taxon>Crustacea</taxon>
        <taxon>Oligostraca</taxon>
        <taxon>Ostracoda</taxon>
        <taxon>Podocopa</taxon>
        <taxon>Podocopida</taxon>
        <taxon>Darwinulocopina</taxon>
        <taxon>Darwinuloidea</taxon>
        <taxon>Darwinulidae</taxon>
        <taxon>Darwinula</taxon>
    </lineage>
</organism>
<dbReference type="GO" id="GO:0005506">
    <property type="term" value="F:iron ion binding"/>
    <property type="evidence" value="ECO:0007669"/>
    <property type="project" value="InterPro"/>
</dbReference>
<evidence type="ECO:0000256" key="5">
    <source>
        <dbReference type="SAM" id="MobiDB-lite"/>
    </source>
</evidence>
<feature type="transmembrane region" description="Helical" evidence="6">
    <location>
        <begin position="143"/>
        <end position="171"/>
    </location>
</feature>
<proteinExistence type="predicted"/>
<evidence type="ECO:0000256" key="2">
    <source>
        <dbReference type="ARBA" id="ARBA00022692"/>
    </source>
</evidence>
<feature type="domain" description="Fatty acid hydroxylase" evidence="7">
    <location>
        <begin position="188"/>
        <end position="311"/>
    </location>
</feature>
<dbReference type="Pfam" id="PF04116">
    <property type="entry name" value="FA_hydroxylase"/>
    <property type="match status" value="1"/>
</dbReference>
<feature type="transmembrane region" description="Helical" evidence="6">
    <location>
        <begin position="183"/>
        <end position="201"/>
    </location>
</feature>
<reference evidence="8" key="1">
    <citation type="submission" date="2020-11" db="EMBL/GenBank/DDBJ databases">
        <authorList>
            <person name="Tran Van P."/>
        </authorList>
    </citation>
    <scope>NUCLEOTIDE SEQUENCE</scope>
</reference>
<gene>
    <name evidence="8" type="ORF">DSTB1V02_LOCUS7725</name>
</gene>
<dbReference type="OrthoDB" id="408954at2759"/>
<evidence type="ECO:0000256" key="1">
    <source>
        <dbReference type="ARBA" id="ARBA00004370"/>
    </source>
</evidence>
<protein>
    <recommendedName>
        <fullName evidence="7">Fatty acid hydroxylase domain-containing protein</fullName>
    </recommendedName>
</protein>
<feature type="transmembrane region" description="Helical" evidence="6">
    <location>
        <begin position="90"/>
        <end position="113"/>
    </location>
</feature>
<keyword evidence="2 6" id="KW-0812">Transmembrane</keyword>
<dbReference type="PANTHER" id="PTHR11863">
    <property type="entry name" value="STEROL DESATURASE"/>
    <property type="match status" value="1"/>
</dbReference>
<sequence>MGSQGQLEARPRDEAQPSSLSSSGSFLSSIKNVFFVVGSSAIIFIACRNSITWHAQQFWGASADFWEALWGAFLDKFIQIFGEEDLGFKLFLYGTHILGFIVYWLFGTIYTIMDLTLKPEFIRKYKIQPGFNEPVEKRKVAKVIGWVLFNQIVVGMLFSMIAYPLIAWRGFNMDRKLPHFEQVLFELIICILAEEIGFYYSHRLLHHKSIYKHIHKMHHEWTAPISITAEYCHPVEHVFSNLLPPLLGVLITGCHIATAYLWFSLAIMSTLNAHSGYHFPFFPSPESHDFHHLKFNQCYGVLGVMDRFHGTDDLFRRNKAYQRHFLFLSLVPLREQIPDDPKSCSGKSK</sequence>
<dbReference type="GO" id="GO:0008610">
    <property type="term" value="P:lipid biosynthetic process"/>
    <property type="evidence" value="ECO:0007669"/>
    <property type="project" value="InterPro"/>
</dbReference>
<keyword evidence="9" id="KW-1185">Reference proteome</keyword>
<evidence type="ECO:0000256" key="3">
    <source>
        <dbReference type="ARBA" id="ARBA00022989"/>
    </source>
</evidence>
<dbReference type="EMBL" id="LR901144">
    <property type="protein sequence ID" value="CAD7247900.1"/>
    <property type="molecule type" value="Genomic_DNA"/>
</dbReference>
<name>A0A7R8XCA8_9CRUS</name>
<dbReference type="AlphaFoldDB" id="A0A7R8XCA8"/>
<comment type="subcellular location">
    <subcellularLocation>
        <location evidence="1">Membrane</location>
    </subcellularLocation>
</comment>
<dbReference type="EMBL" id="CAJPEV010001627">
    <property type="protein sequence ID" value="CAG0893588.1"/>
    <property type="molecule type" value="Genomic_DNA"/>
</dbReference>
<feature type="region of interest" description="Disordered" evidence="5">
    <location>
        <begin position="1"/>
        <end position="24"/>
    </location>
</feature>
<dbReference type="GO" id="GO:0016491">
    <property type="term" value="F:oxidoreductase activity"/>
    <property type="evidence" value="ECO:0007669"/>
    <property type="project" value="InterPro"/>
</dbReference>
<evidence type="ECO:0000256" key="6">
    <source>
        <dbReference type="SAM" id="Phobius"/>
    </source>
</evidence>
<accession>A0A7R8XCA8</accession>
<dbReference type="InterPro" id="IPR006694">
    <property type="entry name" value="Fatty_acid_hydroxylase"/>
</dbReference>
<feature type="transmembrane region" description="Helical" evidence="6">
    <location>
        <begin position="26"/>
        <end position="47"/>
    </location>
</feature>
<evidence type="ECO:0000256" key="4">
    <source>
        <dbReference type="ARBA" id="ARBA00023136"/>
    </source>
</evidence>
<dbReference type="InterPro" id="IPR050307">
    <property type="entry name" value="Sterol_Desaturase_Related"/>
</dbReference>
<dbReference type="GO" id="GO:0016020">
    <property type="term" value="C:membrane"/>
    <property type="evidence" value="ECO:0007669"/>
    <property type="project" value="UniProtKB-SubCell"/>
</dbReference>
<feature type="transmembrane region" description="Helical" evidence="6">
    <location>
        <begin position="246"/>
        <end position="268"/>
    </location>
</feature>
<dbReference type="Proteomes" id="UP000677054">
    <property type="component" value="Unassembled WGS sequence"/>
</dbReference>
<keyword evidence="4 6" id="KW-0472">Membrane</keyword>
<keyword evidence="3 6" id="KW-1133">Transmembrane helix</keyword>